<dbReference type="PANTHER" id="PTHR23513:SF6">
    <property type="entry name" value="MAJOR FACILITATOR SUPERFAMILY ASSOCIATED DOMAIN-CONTAINING PROTEIN"/>
    <property type="match status" value="1"/>
</dbReference>
<feature type="transmembrane region" description="Helical" evidence="7">
    <location>
        <begin position="12"/>
        <end position="34"/>
    </location>
</feature>
<dbReference type="SUPFAM" id="SSF103473">
    <property type="entry name" value="MFS general substrate transporter"/>
    <property type="match status" value="1"/>
</dbReference>
<proteinExistence type="predicted"/>
<evidence type="ECO:0000259" key="8">
    <source>
        <dbReference type="PROSITE" id="PS50850"/>
    </source>
</evidence>
<dbReference type="RefSeq" id="WP_036680339.1">
    <property type="nucleotide sequence ID" value="NZ_JNVM01000008.1"/>
</dbReference>
<feature type="transmembrane region" description="Helical" evidence="7">
    <location>
        <begin position="46"/>
        <end position="68"/>
    </location>
</feature>
<keyword evidence="4 7" id="KW-0812">Transmembrane</keyword>
<feature type="transmembrane region" description="Helical" evidence="7">
    <location>
        <begin position="101"/>
        <end position="122"/>
    </location>
</feature>
<organism evidence="9 10">
    <name type="scientific">Paenibacillus tyrfis</name>
    <dbReference type="NCBI Taxonomy" id="1501230"/>
    <lineage>
        <taxon>Bacteria</taxon>
        <taxon>Bacillati</taxon>
        <taxon>Bacillota</taxon>
        <taxon>Bacilli</taxon>
        <taxon>Bacillales</taxon>
        <taxon>Paenibacillaceae</taxon>
        <taxon>Paenibacillus</taxon>
    </lineage>
</organism>
<dbReference type="Pfam" id="PF05977">
    <property type="entry name" value="MFS_3"/>
    <property type="match status" value="1"/>
</dbReference>
<gene>
    <name evidence="9" type="ORF">ET33_35745</name>
</gene>
<sequence>MKNKKYFNFYKLWLGQSISLLGTQLTVVALPLFALEVLKTSEANAALLRGVIFIPYLIFGLVAGALIDILHRKKVLLICGICQGVLFLSVFILAVTNEITFPLLVFLMFLNGIFTTFYNIAIPSFLPEILTDKDNLKKGNAQLALSESLAIVTGPMLAGIVITLVGLTGSFTVDAVTYFVCFACVLFISRFTPHTEGSLKNVNIKSIYKNIYEGLIYFKNHPVLEPIVSCGAVYGFFKYILNSILVIFLYKVMGLSELEIGFVVGSAAVGFLIGNTILIKKSQQINNTKMLIYSATVSVIGLSFIPIMGYLGTVYGIVAVSIIHGMGEGVFAPYAATIRQLASPSHMLGRVNAVQRTLNWGAWALGSFASAFLVSIFGLQTTLFIGGFGTTLCLIMLLRRGVLKGTNIEYTSSI</sequence>
<keyword evidence="2" id="KW-0813">Transport</keyword>
<feature type="transmembrane region" description="Helical" evidence="7">
    <location>
        <begin position="314"/>
        <end position="336"/>
    </location>
</feature>
<evidence type="ECO:0000256" key="7">
    <source>
        <dbReference type="SAM" id="Phobius"/>
    </source>
</evidence>
<comment type="caution">
    <text evidence="9">The sequence shown here is derived from an EMBL/GenBank/DDBJ whole genome shotgun (WGS) entry which is preliminary data.</text>
</comment>
<dbReference type="GO" id="GO:0005886">
    <property type="term" value="C:plasma membrane"/>
    <property type="evidence" value="ECO:0007669"/>
    <property type="project" value="UniProtKB-SubCell"/>
</dbReference>
<evidence type="ECO:0000256" key="3">
    <source>
        <dbReference type="ARBA" id="ARBA00022475"/>
    </source>
</evidence>
<keyword evidence="6 7" id="KW-0472">Membrane</keyword>
<evidence type="ECO:0000256" key="2">
    <source>
        <dbReference type="ARBA" id="ARBA00022448"/>
    </source>
</evidence>
<evidence type="ECO:0000256" key="5">
    <source>
        <dbReference type="ARBA" id="ARBA00022989"/>
    </source>
</evidence>
<feature type="transmembrane region" description="Helical" evidence="7">
    <location>
        <begin position="143"/>
        <end position="165"/>
    </location>
</feature>
<evidence type="ECO:0000313" key="10">
    <source>
        <dbReference type="Proteomes" id="UP000028123"/>
    </source>
</evidence>
<dbReference type="InterPro" id="IPR036259">
    <property type="entry name" value="MFS_trans_sf"/>
</dbReference>
<dbReference type="CDD" id="cd06173">
    <property type="entry name" value="MFS_MefA_like"/>
    <property type="match status" value="1"/>
</dbReference>
<dbReference type="PANTHER" id="PTHR23513">
    <property type="entry name" value="INTEGRAL MEMBRANE EFFLUX PROTEIN-RELATED"/>
    <property type="match status" value="1"/>
</dbReference>
<evidence type="ECO:0000256" key="4">
    <source>
        <dbReference type="ARBA" id="ARBA00022692"/>
    </source>
</evidence>
<dbReference type="InterPro" id="IPR010290">
    <property type="entry name" value="TM_effector"/>
</dbReference>
<feature type="transmembrane region" description="Helical" evidence="7">
    <location>
        <begin position="171"/>
        <end position="191"/>
    </location>
</feature>
<feature type="transmembrane region" description="Helical" evidence="7">
    <location>
        <begin position="290"/>
        <end position="308"/>
    </location>
</feature>
<dbReference type="AlphaFoldDB" id="A0A081P5H5"/>
<dbReference type="Proteomes" id="UP000028123">
    <property type="component" value="Unassembled WGS sequence"/>
</dbReference>
<dbReference type="Gene3D" id="1.20.1250.20">
    <property type="entry name" value="MFS general substrate transporter like domains"/>
    <property type="match status" value="1"/>
</dbReference>
<reference evidence="9 10" key="1">
    <citation type="submission" date="2014-06" db="EMBL/GenBank/DDBJ databases">
        <title>Draft genome sequence of Paenibacillus sp. MSt1.</title>
        <authorList>
            <person name="Aw Y.K."/>
            <person name="Ong K.S."/>
            <person name="Gan H.M."/>
            <person name="Lee S.M."/>
        </authorList>
    </citation>
    <scope>NUCLEOTIDE SEQUENCE [LARGE SCALE GENOMIC DNA]</scope>
    <source>
        <strain evidence="9 10">MSt1</strain>
    </source>
</reference>
<dbReference type="OrthoDB" id="2276409at2"/>
<dbReference type="InterPro" id="IPR020846">
    <property type="entry name" value="MFS_dom"/>
</dbReference>
<protein>
    <submittedName>
        <fullName evidence="9">MFS transporter</fullName>
    </submittedName>
</protein>
<dbReference type="GO" id="GO:0022857">
    <property type="term" value="F:transmembrane transporter activity"/>
    <property type="evidence" value="ECO:0007669"/>
    <property type="project" value="InterPro"/>
</dbReference>
<accession>A0A081P5H5</accession>
<feature type="transmembrane region" description="Helical" evidence="7">
    <location>
        <begin position="227"/>
        <end position="248"/>
    </location>
</feature>
<dbReference type="PROSITE" id="PS50850">
    <property type="entry name" value="MFS"/>
    <property type="match status" value="1"/>
</dbReference>
<keyword evidence="10" id="KW-1185">Reference proteome</keyword>
<comment type="subcellular location">
    <subcellularLocation>
        <location evidence="1">Cell membrane</location>
        <topology evidence="1">Multi-pass membrane protein</topology>
    </subcellularLocation>
</comment>
<keyword evidence="3" id="KW-1003">Cell membrane</keyword>
<dbReference type="EMBL" id="JNVM01000008">
    <property type="protein sequence ID" value="KEQ25948.1"/>
    <property type="molecule type" value="Genomic_DNA"/>
</dbReference>
<feature type="transmembrane region" description="Helical" evidence="7">
    <location>
        <begin position="260"/>
        <end position="278"/>
    </location>
</feature>
<keyword evidence="5 7" id="KW-1133">Transmembrane helix</keyword>
<evidence type="ECO:0000256" key="6">
    <source>
        <dbReference type="ARBA" id="ARBA00023136"/>
    </source>
</evidence>
<dbReference type="eggNOG" id="COG0738">
    <property type="taxonomic scope" value="Bacteria"/>
</dbReference>
<evidence type="ECO:0000313" key="9">
    <source>
        <dbReference type="EMBL" id="KEQ25948.1"/>
    </source>
</evidence>
<evidence type="ECO:0000256" key="1">
    <source>
        <dbReference type="ARBA" id="ARBA00004651"/>
    </source>
</evidence>
<feature type="domain" description="Major facilitator superfamily (MFS) profile" evidence="8">
    <location>
        <begin position="8"/>
        <end position="404"/>
    </location>
</feature>
<name>A0A081P5H5_9BACL</name>
<feature type="transmembrane region" description="Helical" evidence="7">
    <location>
        <begin position="75"/>
        <end position="95"/>
    </location>
</feature>
<feature type="transmembrane region" description="Helical" evidence="7">
    <location>
        <begin position="357"/>
        <end position="377"/>
    </location>
</feature>
<feature type="transmembrane region" description="Helical" evidence="7">
    <location>
        <begin position="383"/>
        <end position="402"/>
    </location>
</feature>